<feature type="binding site" evidence="3">
    <location>
        <position position="15"/>
    </location>
    <ligand>
        <name>a divalent metal cation</name>
        <dbReference type="ChEBI" id="CHEBI:60240"/>
    </ligand>
</feature>
<reference evidence="5 6" key="1">
    <citation type="journal article" date="2015" name="Stand. Genomic Sci.">
        <title>Genomic Encyclopedia of Bacterial and Archaeal Type Strains, Phase III: the genomes of soil and plant-associated and newly described type strains.</title>
        <authorList>
            <person name="Whitman W.B."/>
            <person name="Woyke T."/>
            <person name="Klenk H.P."/>
            <person name="Zhou Y."/>
            <person name="Lilburn T.G."/>
            <person name="Beck B.J."/>
            <person name="De Vos P."/>
            <person name="Vandamme P."/>
            <person name="Eisen J.A."/>
            <person name="Garrity G."/>
            <person name="Hugenholtz P."/>
            <person name="Kyrpides N.C."/>
        </authorList>
    </citation>
    <scope>NUCLEOTIDE SEQUENCE [LARGE SCALE GENOMIC DNA]</scope>
    <source>
        <strain evidence="5 6">CGMCC 1.10822</strain>
    </source>
</reference>
<feature type="binding site" evidence="3">
    <location>
        <position position="101"/>
    </location>
    <ligand>
        <name>substrate</name>
    </ligand>
</feature>
<dbReference type="Gene3D" id="2.120.10.30">
    <property type="entry name" value="TolB, C-terminal domain"/>
    <property type="match status" value="1"/>
</dbReference>
<dbReference type="InterPro" id="IPR011042">
    <property type="entry name" value="6-blade_b-propeller_TolB-like"/>
</dbReference>
<protein>
    <submittedName>
        <fullName evidence="5">Sugar lactone lactonase YvrE</fullName>
    </submittedName>
</protein>
<dbReference type="RefSeq" id="WP_145647882.1">
    <property type="nucleotide sequence ID" value="NZ_VLLB01000001.1"/>
</dbReference>
<dbReference type="PANTHER" id="PTHR10907">
    <property type="entry name" value="REGUCALCIN"/>
    <property type="match status" value="1"/>
</dbReference>
<dbReference type="OrthoDB" id="9775406at2"/>
<comment type="cofactor">
    <cofactor evidence="3">
        <name>Zn(2+)</name>
        <dbReference type="ChEBI" id="CHEBI:29105"/>
    </cofactor>
    <text evidence="3">Binds 1 divalent metal cation per subunit.</text>
</comment>
<feature type="binding site" evidence="3">
    <location>
        <position position="197"/>
    </location>
    <ligand>
        <name>a divalent metal cation</name>
        <dbReference type="ChEBI" id="CHEBI:60240"/>
    </ligand>
</feature>
<evidence type="ECO:0000259" key="4">
    <source>
        <dbReference type="Pfam" id="PF08450"/>
    </source>
</evidence>
<proteinExistence type="inferred from homology"/>
<dbReference type="EMBL" id="VLLB01000001">
    <property type="protein sequence ID" value="TWI70197.1"/>
    <property type="molecule type" value="Genomic_DNA"/>
</dbReference>
<dbReference type="GO" id="GO:0004341">
    <property type="term" value="F:gluconolactonase activity"/>
    <property type="evidence" value="ECO:0007669"/>
    <property type="project" value="TreeGrafter"/>
</dbReference>
<feature type="binding site" evidence="3">
    <location>
        <position position="148"/>
    </location>
    <ligand>
        <name>a divalent metal cation</name>
        <dbReference type="ChEBI" id="CHEBI:60240"/>
    </ligand>
</feature>
<comment type="caution">
    <text evidence="5">The sequence shown here is derived from an EMBL/GenBank/DDBJ whole genome shotgun (WGS) entry which is preliminary data.</text>
</comment>
<dbReference type="InterPro" id="IPR005511">
    <property type="entry name" value="SMP-30"/>
</dbReference>
<feature type="binding site" evidence="3">
    <location>
        <position position="99"/>
    </location>
    <ligand>
        <name>substrate</name>
    </ligand>
</feature>
<name>A0A562RMC7_9BURK</name>
<dbReference type="InterPro" id="IPR013658">
    <property type="entry name" value="SGL"/>
</dbReference>
<comment type="similarity">
    <text evidence="1">Belongs to the SMP-30/CGR1 family.</text>
</comment>
<dbReference type="AlphaFoldDB" id="A0A562RMC7"/>
<dbReference type="Proteomes" id="UP000318431">
    <property type="component" value="Unassembled WGS sequence"/>
</dbReference>
<dbReference type="SUPFAM" id="SSF63829">
    <property type="entry name" value="Calcium-dependent phosphotriesterase"/>
    <property type="match status" value="1"/>
</dbReference>
<dbReference type="GO" id="GO:0005509">
    <property type="term" value="F:calcium ion binding"/>
    <property type="evidence" value="ECO:0007669"/>
    <property type="project" value="TreeGrafter"/>
</dbReference>
<evidence type="ECO:0000256" key="2">
    <source>
        <dbReference type="PIRSR" id="PIRSR605511-1"/>
    </source>
</evidence>
<dbReference type="GO" id="GO:0019853">
    <property type="term" value="P:L-ascorbic acid biosynthetic process"/>
    <property type="evidence" value="ECO:0007669"/>
    <property type="project" value="TreeGrafter"/>
</dbReference>
<evidence type="ECO:0000256" key="3">
    <source>
        <dbReference type="PIRSR" id="PIRSR605511-2"/>
    </source>
</evidence>
<evidence type="ECO:0000313" key="5">
    <source>
        <dbReference type="EMBL" id="TWI70197.1"/>
    </source>
</evidence>
<evidence type="ECO:0000313" key="6">
    <source>
        <dbReference type="Proteomes" id="UP000318431"/>
    </source>
</evidence>
<keyword evidence="3" id="KW-0479">Metal-binding</keyword>
<evidence type="ECO:0000256" key="1">
    <source>
        <dbReference type="ARBA" id="ARBA00008853"/>
    </source>
</evidence>
<keyword evidence="6" id="KW-1185">Reference proteome</keyword>
<keyword evidence="3" id="KW-0862">Zinc</keyword>
<organism evidence="5 6">
    <name type="scientific">Pseudoduganella lurida</name>
    <dbReference type="NCBI Taxonomy" id="1036180"/>
    <lineage>
        <taxon>Bacteria</taxon>
        <taxon>Pseudomonadati</taxon>
        <taxon>Pseudomonadota</taxon>
        <taxon>Betaproteobacteria</taxon>
        <taxon>Burkholderiales</taxon>
        <taxon>Oxalobacteraceae</taxon>
        <taxon>Telluria group</taxon>
        <taxon>Pseudoduganella</taxon>
    </lineage>
</organism>
<feature type="active site" description="Proton donor/acceptor" evidence="2">
    <location>
        <position position="197"/>
    </location>
</feature>
<accession>A0A562RMC7</accession>
<gene>
    <name evidence="5" type="ORF">IP91_01279</name>
</gene>
<dbReference type="PANTHER" id="PTHR10907:SF47">
    <property type="entry name" value="REGUCALCIN"/>
    <property type="match status" value="1"/>
</dbReference>
<feature type="domain" description="SMP-30/Gluconolactonase/LRE-like region" evidence="4">
    <location>
        <begin position="13"/>
        <end position="255"/>
    </location>
</feature>
<dbReference type="PRINTS" id="PR01790">
    <property type="entry name" value="SMP30FAMILY"/>
</dbReference>
<sequence length="289" mass="31435">MTPACLWPLAAELGEGPVWIPEQNRLYFVNLTGRTLHALDAGGTRHAWQLPDFICWLVPRRDGDGFMAGLRDGIVRLWLAPDVRIEYLHQLPGAADGIRLNDAKADAQGRLWIGSMNAHDVHRPDGTLFRLDADGSLHVAADEHHICNGPAFSLDGRTMYHNDSLLARTYTHSVADDGSLGTPRVWRQFTAEEGAPDGMTVDSEDCVWIAQWGGSRVCRYSPAGELLATIAMPVTQPSSVAFGGADLRTLYITSAWQSLDAAQRAADPLAGALFAVQVDVPGVPVQRYG</sequence>
<dbReference type="Pfam" id="PF08450">
    <property type="entry name" value="SGL"/>
    <property type="match status" value="1"/>
</dbReference>